<dbReference type="GO" id="GO:0005737">
    <property type="term" value="C:cytoplasm"/>
    <property type="evidence" value="ECO:0007669"/>
    <property type="project" value="UniProtKB-SubCell"/>
</dbReference>
<evidence type="ECO:0000313" key="17">
    <source>
        <dbReference type="EMBL" id="QQA00167.1"/>
    </source>
</evidence>
<dbReference type="Proteomes" id="UP000595224">
    <property type="component" value="Chromosome"/>
</dbReference>
<feature type="binding site" evidence="16">
    <location>
        <begin position="6"/>
        <end position="13"/>
    </location>
    <ligand>
        <name>ATP</name>
        <dbReference type="ChEBI" id="CHEBI:30616"/>
    </ligand>
</feature>
<evidence type="ECO:0000256" key="5">
    <source>
        <dbReference type="ARBA" id="ARBA00011738"/>
    </source>
</evidence>
<evidence type="ECO:0000256" key="8">
    <source>
        <dbReference type="ARBA" id="ARBA00022679"/>
    </source>
</evidence>
<dbReference type="InterPro" id="IPR004619">
    <property type="entry name" value="Type_III_PanK"/>
</dbReference>
<dbReference type="GO" id="GO:0015937">
    <property type="term" value="P:coenzyme A biosynthetic process"/>
    <property type="evidence" value="ECO:0007669"/>
    <property type="project" value="UniProtKB-UniRule"/>
</dbReference>
<proteinExistence type="inferred from homology"/>
<dbReference type="Gene3D" id="3.30.420.40">
    <property type="match status" value="2"/>
</dbReference>
<dbReference type="EMBL" id="CP064936">
    <property type="protein sequence ID" value="QQA00167.1"/>
    <property type="molecule type" value="Genomic_DNA"/>
</dbReference>
<protein>
    <recommendedName>
        <fullName evidence="15 16">Type III pantothenate kinase</fullName>
        <ecNumber evidence="6 16">2.7.1.33</ecNumber>
    </recommendedName>
    <alternativeName>
        <fullName evidence="16">PanK-III</fullName>
    </alternativeName>
    <alternativeName>
        <fullName evidence="16">Pantothenic acid kinase</fullName>
    </alternativeName>
</protein>
<keyword evidence="10 16" id="KW-0418">Kinase</keyword>
<keyword evidence="9 16" id="KW-0547">Nucleotide-binding</keyword>
<evidence type="ECO:0000256" key="15">
    <source>
        <dbReference type="ARBA" id="ARBA00040883"/>
    </source>
</evidence>
<dbReference type="Pfam" id="PF03309">
    <property type="entry name" value="Pan_kinase"/>
    <property type="match status" value="1"/>
</dbReference>
<dbReference type="EC" id="2.7.1.33" evidence="6 16"/>
<feature type="active site" description="Proton acceptor" evidence="16">
    <location>
        <position position="113"/>
    </location>
</feature>
<comment type="caution">
    <text evidence="16">Lacks conserved residue(s) required for the propagation of feature annotation.</text>
</comment>
<evidence type="ECO:0000256" key="2">
    <source>
        <dbReference type="ARBA" id="ARBA00001958"/>
    </source>
</evidence>
<evidence type="ECO:0000256" key="4">
    <source>
        <dbReference type="ARBA" id="ARBA00005225"/>
    </source>
</evidence>
<evidence type="ECO:0000256" key="11">
    <source>
        <dbReference type="ARBA" id="ARBA00022840"/>
    </source>
</evidence>
<feature type="binding site" evidence="16">
    <location>
        <position position="134"/>
    </location>
    <ligand>
        <name>K(+)</name>
        <dbReference type="ChEBI" id="CHEBI:29103"/>
    </ligand>
</feature>
<accession>A0A7T3RBS0</accession>
<keyword evidence="13 16" id="KW-0173">Coenzyme A biosynthesis</keyword>
<dbReference type="InterPro" id="IPR043129">
    <property type="entry name" value="ATPase_NBD"/>
</dbReference>
<dbReference type="SUPFAM" id="SSF53067">
    <property type="entry name" value="Actin-like ATPase domain"/>
    <property type="match status" value="2"/>
</dbReference>
<dbReference type="AlphaFoldDB" id="A0A7T3RBS0"/>
<evidence type="ECO:0000256" key="13">
    <source>
        <dbReference type="ARBA" id="ARBA00022993"/>
    </source>
</evidence>
<comment type="pathway">
    <text evidence="4 16">Cofactor biosynthesis; coenzyme A biosynthesis; CoA from (R)-pantothenate: step 1/5.</text>
</comment>
<keyword evidence="12 16" id="KW-0630">Potassium</keyword>
<comment type="similarity">
    <text evidence="14 16">Belongs to the type III pantothenate kinase family.</text>
</comment>
<feature type="binding site" evidence="16">
    <location>
        <position position="189"/>
    </location>
    <ligand>
        <name>substrate</name>
    </ligand>
</feature>
<comment type="cofactor">
    <cofactor evidence="16">
        <name>NH4(+)</name>
        <dbReference type="ChEBI" id="CHEBI:28938"/>
    </cofactor>
    <cofactor evidence="16">
        <name>K(+)</name>
        <dbReference type="ChEBI" id="CHEBI:29103"/>
    </cofactor>
    <text evidence="16">A monovalent cation. Ammonium or potassium.</text>
</comment>
<sequence>MLFAVDIGNSNVVAVVFDGDRILVQWRIASDVRRTGDEYTSIILTLARDAGIDVRNIENAIISSVVPALIGPFVIVCQHLCGKNPFVMRSSLALSGDLPVKLPENSSHEMGTDLLCNAVAAWKLFGGKANIAVDFGTALTLTVTDSAGIIRGLTISPGLGTAVKALATNTAQLPFVPLEAPASSLGSTTKEAIQAGVVLGYKGLVEYLVANIKEDLFKVSGDRPSDVKVVATGGLNSVLKPLTDAFTNVDKDLTIKGLKAVFDIMSGRENK</sequence>
<dbReference type="CDD" id="cd24015">
    <property type="entry name" value="ASKHA_NBD_PanK-III"/>
    <property type="match status" value="1"/>
</dbReference>
<keyword evidence="8 16" id="KW-0808">Transferase</keyword>
<keyword evidence="18" id="KW-1185">Reference proteome</keyword>
<comment type="catalytic activity">
    <reaction evidence="1 16">
        <text>(R)-pantothenate + ATP = (R)-4'-phosphopantothenate + ADP + H(+)</text>
        <dbReference type="Rhea" id="RHEA:16373"/>
        <dbReference type="ChEBI" id="CHEBI:10986"/>
        <dbReference type="ChEBI" id="CHEBI:15378"/>
        <dbReference type="ChEBI" id="CHEBI:29032"/>
        <dbReference type="ChEBI" id="CHEBI:30616"/>
        <dbReference type="ChEBI" id="CHEBI:456216"/>
        <dbReference type="EC" id="2.7.1.33"/>
    </reaction>
</comment>
<keyword evidence="16" id="KW-0479">Metal-binding</keyword>
<dbReference type="GO" id="GO:0004594">
    <property type="term" value="F:pantothenate kinase activity"/>
    <property type="evidence" value="ECO:0007669"/>
    <property type="project" value="UniProtKB-UniRule"/>
</dbReference>
<keyword evidence="11 16" id="KW-0067">ATP-binding</keyword>
<dbReference type="NCBIfam" id="TIGR00671">
    <property type="entry name" value="baf"/>
    <property type="match status" value="1"/>
</dbReference>
<gene>
    <name evidence="16" type="primary">coaX</name>
    <name evidence="17" type="ORF">IWA51_07715</name>
</gene>
<dbReference type="GO" id="GO:0046872">
    <property type="term" value="F:metal ion binding"/>
    <property type="evidence" value="ECO:0007669"/>
    <property type="project" value="UniProtKB-KW"/>
</dbReference>
<dbReference type="KEGG" id="tper:IWA51_07715"/>
<dbReference type="PANTHER" id="PTHR34265:SF1">
    <property type="entry name" value="TYPE III PANTOTHENATE KINASE"/>
    <property type="match status" value="1"/>
</dbReference>
<comment type="cofactor">
    <cofactor evidence="2">
        <name>K(+)</name>
        <dbReference type="ChEBI" id="CHEBI:29103"/>
    </cofactor>
</comment>
<evidence type="ECO:0000313" key="18">
    <source>
        <dbReference type="Proteomes" id="UP000595224"/>
    </source>
</evidence>
<dbReference type="UniPathway" id="UPA00241">
    <property type="reaction ID" value="UER00352"/>
</dbReference>
<dbReference type="HAMAP" id="MF_01274">
    <property type="entry name" value="Pantothen_kinase_3"/>
    <property type="match status" value="1"/>
</dbReference>
<keyword evidence="7 16" id="KW-0963">Cytoplasm</keyword>
<evidence type="ECO:0000256" key="6">
    <source>
        <dbReference type="ARBA" id="ARBA00012102"/>
    </source>
</evidence>
<evidence type="ECO:0000256" key="12">
    <source>
        <dbReference type="ARBA" id="ARBA00022958"/>
    </source>
</evidence>
<name>A0A7T3RBS0_9SPIR</name>
<dbReference type="RefSeq" id="WP_198442009.1">
    <property type="nucleotide sequence ID" value="NZ_CBCSHE010000001.1"/>
</dbReference>
<dbReference type="GO" id="GO:0005524">
    <property type="term" value="F:ATP binding"/>
    <property type="evidence" value="ECO:0007669"/>
    <property type="project" value="UniProtKB-UniRule"/>
</dbReference>
<comment type="subunit">
    <text evidence="5 16">Homodimer.</text>
</comment>
<comment type="subcellular location">
    <subcellularLocation>
        <location evidence="3 16">Cytoplasm</location>
    </subcellularLocation>
</comment>
<evidence type="ECO:0000256" key="14">
    <source>
        <dbReference type="ARBA" id="ARBA00038036"/>
    </source>
</evidence>
<feature type="binding site" evidence="16">
    <location>
        <begin position="111"/>
        <end position="114"/>
    </location>
    <ligand>
        <name>substrate</name>
    </ligand>
</feature>
<evidence type="ECO:0000256" key="7">
    <source>
        <dbReference type="ARBA" id="ARBA00022490"/>
    </source>
</evidence>
<feature type="binding site" evidence="16">
    <location>
        <position position="137"/>
    </location>
    <ligand>
        <name>ATP</name>
        <dbReference type="ChEBI" id="CHEBI:30616"/>
    </ligand>
</feature>
<evidence type="ECO:0000256" key="10">
    <source>
        <dbReference type="ARBA" id="ARBA00022777"/>
    </source>
</evidence>
<organism evidence="17 18">
    <name type="scientific">Treponema peruense</name>
    <dbReference type="NCBI Taxonomy" id="2787628"/>
    <lineage>
        <taxon>Bacteria</taxon>
        <taxon>Pseudomonadati</taxon>
        <taxon>Spirochaetota</taxon>
        <taxon>Spirochaetia</taxon>
        <taxon>Spirochaetales</taxon>
        <taxon>Treponemataceae</taxon>
        <taxon>Treponema</taxon>
    </lineage>
</organism>
<evidence type="ECO:0000256" key="1">
    <source>
        <dbReference type="ARBA" id="ARBA00001206"/>
    </source>
</evidence>
<evidence type="ECO:0000256" key="9">
    <source>
        <dbReference type="ARBA" id="ARBA00022741"/>
    </source>
</evidence>
<comment type="function">
    <text evidence="16">Catalyzes the phosphorylation of pantothenate (Pan), the first step in CoA biosynthesis.</text>
</comment>
<reference evidence="17 18" key="1">
    <citation type="submission" date="2020-11" db="EMBL/GenBank/DDBJ databases">
        <title>Treponema Peruensis nv. sp., first commensal Treponema isolated from human feces.</title>
        <authorList>
            <person name="Belkhou C."/>
            <person name="Raes J."/>
        </authorList>
    </citation>
    <scope>NUCLEOTIDE SEQUENCE [LARGE SCALE GENOMIC DNA]</scope>
    <source>
        <strain evidence="17 18">RCC2812</strain>
    </source>
</reference>
<dbReference type="PANTHER" id="PTHR34265">
    <property type="entry name" value="TYPE III PANTOTHENATE KINASE"/>
    <property type="match status" value="1"/>
</dbReference>
<evidence type="ECO:0000256" key="16">
    <source>
        <dbReference type="HAMAP-Rule" id="MF_01274"/>
    </source>
</evidence>
<evidence type="ECO:0000256" key="3">
    <source>
        <dbReference type="ARBA" id="ARBA00004496"/>
    </source>
</evidence>